<reference evidence="2" key="2">
    <citation type="submission" date="2021-02" db="EMBL/GenBank/DDBJ databases">
        <authorList>
            <person name="Kimball J.A."/>
            <person name="Haas M.W."/>
            <person name="Macchietto M."/>
            <person name="Kono T."/>
            <person name="Duquette J."/>
            <person name="Shao M."/>
        </authorList>
    </citation>
    <scope>NUCLEOTIDE SEQUENCE</scope>
    <source>
        <tissue evidence="2">Fresh leaf tissue</tissue>
    </source>
</reference>
<comment type="caution">
    <text evidence="2">The sequence shown here is derived from an EMBL/GenBank/DDBJ whole genome shotgun (WGS) entry which is preliminary data.</text>
</comment>
<dbReference type="EMBL" id="JAAALK010000085">
    <property type="protein sequence ID" value="KAG8083170.1"/>
    <property type="molecule type" value="Genomic_DNA"/>
</dbReference>
<evidence type="ECO:0000256" key="1">
    <source>
        <dbReference type="SAM" id="MobiDB-lite"/>
    </source>
</evidence>
<feature type="compositionally biased region" description="Polar residues" evidence="1">
    <location>
        <begin position="21"/>
        <end position="31"/>
    </location>
</feature>
<protein>
    <submittedName>
        <fullName evidence="2">Uncharacterized protein</fullName>
    </submittedName>
</protein>
<evidence type="ECO:0000313" key="3">
    <source>
        <dbReference type="Proteomes" id="UP000729402"/>
    </source>
</evidence>
<keyword evidence="3" id="KW-1185">Reference proteome</keyword>
<accession>A0A8J5TGB5</accession>
<feature type="region of interest" description="Disordered" evidence="1">
    <location>
        <begin position="1"/>
        <end position="91"/>
    </location>
</feature>
<reference evidence="2" key="1">
    <citation type="journal article" date="2021" name="bioRxiv">
        <title>Whole Genome Assembly and Annotation of Northern Wild Rice, Zizania palustris L., Supports a Whole Genome Duplication in the Zizania Genus.</title>
        <authorList>
            <person name="Haas M."/>
            <person name="Kono T."/>
            <person name="Macchietto M."/>
            <person name="Millas R."/>
            <person name="McGilp L."/>
            <person name="Shao M."/>
            <person name="Duquette J."/>
            <person name="Hirsch C.N."/>
            <person name="Kimball J."/>
        </authorList>
    </citation>
    <scope>NUCLEOTIDE SEQUENCE</scope>
    <source>
        <tissue evidence="2">Fresh leaf tissue</tissue>
    </source>
</reference>
<name>A0A8J5TGB5_ZIZPA</name>
<dbReference type="Proteomes" id="UP000729402">
    <property type="component" value="Unassembled WGS sequence"/>
</dbReference>
<sequence length="107" mass="11561">MKAPDSEPAWLAKPKDGLRFPSSQITPSAAKNYTLKAKPRAPSGAKPLRPLRNQASMTPPSPLWSQASALRSSLESPFKAPSMSSDRDPLIGAPIQKMKKYLSTTTV</sequence>
<evidence type="ECO:0000313" key="2">
    <source>
        <dbReference type="EMBL" id="KAG8083170.1"/>
    </source>
</evidence>
<organism evidence="2 3">
    <name type="scientific">Zizania palustris</name>
    <name type="common">Northern wild rice</name>
    <dbReference type="NCBI Taxonomy" id="103762"/>
    <lineage>
        <taxon>Eukaryota</taxon>
        <taxon>Viridiplantae</taxon>
        <taxon>Streptophyta</taxon>
        <taxon>Embryophyta</taxon>
        <taxon>Tracheophyta</taxon>
        <taxon>Spermatophyta</taxon>
        <taxon>Magnoliopsida</taxon>
        <taxon>Liliopsida</taxon>
        <taxon>Poales</taxon>
        <taxon>Poaceae</taxon>
        <taxon>BOP clade</taxon>
        <taxon>Oryzoideae</taxon>
        <taxon>Oryzeae</taxon>
        <taxon>Zizaniinae</taxon>
        <taxon>Zizania</taxon>
    </lineage>
</organism>
<gene>
    <name evidence="2" type="ORF">GUJ93_ZPchr0015g6980</name>
</gene>
<proteinExistence type="predicted"/>
<dbReference type="AlphaFoldDB" id="A0A8J5TGB5"/>
<feature type="compositionally biased region" description="Polar residues" evidence="1">
    <location>
        <begin position="53"/>
        <end position="75"/>
    </location>
</feature>